<keyword evidence="4" id="KW-1185">Reference proteome</keyword>
<sequence length="292" mass="30789">MPEPAGCSARPPLPVEPAAAGGGAPMESDVEEPPAGATGQAPLAAPAARKGGARPAAGRRRKRVKTAVPGARLEHLMCHLSNLQLQTELGDLEDQLLQQEAEVEDLYHARSEEVMRLSHEASSLRRWLDPGGLQHWSEGGSVDQEWDRPDAAAELAALRQRLRLQRAELQEVRRGALDADEEAASLALRLEVLRGVQEQELRELRLRLPQARRASEAPASAVRAPELQRCHEACEALRRGPGGELAALLGGPAAAAAGAEDLTAWLGAFGLCVEAAAAAPLRPAGGAPADAG</sequence>
<feature type="coiled-coil region" evidence="1">
    <location>
        <begin position="82"/>
        <end position="109"/>
    </location>
</feature>
<accession>A0ABN9UGK0</accession>
<keyword evidence="1" id="KW-0175">Coiled coil</keyword>
<reference evidence="3" key="1">
    <citation type="submission" date="2023-10" db="EMBL/GenBank/DDBJ databases">
        <authorList>
            <person name="Chen Y."/>
            <person name="Shah S."/>
            <person name="Dougan E. K."/>
            <person name="Thang M."/>
            <person name="Chan C."/>
        </authorList>
    </citation>
    <scope>NUCLEOTIDE SEQUENCE [LARGE SCALE GENOMIC DNA]</scope>
</reference>
<evidence type="ECO:0000313" key="3">
    <source>
        <dbReference type="EMBL" id="CAK0857153.1"/>
    </source>
</evidence>
<name>A0ABN9UGK0_9DINO</name>
<dbReference type="Proteomes" id="UP001189429">
    <property type="component" value="Unassembled WGS sequence"/>
</dbReference>
<protein>
    <submittedName>
        <fullName evidence="3">Uncharacterized protein</fullName>
    </submittedName>
</protein>
<feature type="region of interest" description="Disordered" evidence="2">
    <location>
        <begin position="1"/>
        <end position="66"/>
    </location>
</feature>
<dbReference type="EMBL" id="CAUYUJ010015704">
    <property type="protein sequence ID" value="CAK0857153.1"/>
    <property type="molecule type" value="Genomic_DNA"/>
</dbReference>
<evidence type="ECO:0000313" key="4">
    <source>
        <dbReference type="Proteomes" id="UP001189429"/>
    </source>
</evidence>
<comment type="caution">
    <text evidence="3">The sequence shown here is derived from an EMBL/GenBank/DDBJ whole genome shotgun (WGS) entry which is preliminary data.</text>
</comment>
<feature type="compositionally biased region" description="Low complexity" evidence="2">
    <location>
        <begin position="33"/>
        <end position="56"/>
    </location>
</feature>
<gene>
    <name evidence="3" type="ORF">PCOR1329_LOCUS47333</name>
</gene>
<organism evidence="3 4">
    <name type="scientific">Prorocentrum cordatum</name>
    <dbReference type="NCBI Taxonomy" id="2364126"/>
    <lineage>
        <taxon>Eukaryota</taxon>
        <taxon>Sar</taxon>
        <taxon>Alveolata</taxon>
        <taxon>Dinophyceae</taxon>
        <taxon>Prorocentrales</taxon>
        <taxon>Prorocentraceae</taxon>
        <taxon>Prorocentrum</taxon>
    </lineage>
</organism>
<proteinExistence type="predicted"/>
<evidence type="ECO:0000256" key="2">
    <source>
        <dbReference type="SAM" id="MobiDB-lite"/>
    </source>
</evidence>
<evidence type="ECO:0000256" key="1">
    <source>
        <dbReference type="SAM" id="Coils"/>
    </source>
</evidence>